<dbReference type="Pfam" id="PF09821">
    <property type="entry name" value="AAA_assoc_C"/>
    <property type="match status" value="1"/>
</dbReference>
<keyword evidence="3 5" id="KW-0067">ATP-binding</keyword>
<dbReference type="Gene3D" id="3.40.50.300">
    <property type="entry name" value="P-loop containing nucleotide triphosphate hydrolases"/>
    <property type="match status" value="1"/>
</dbReference>
<evidence type="ECO:0000256" key="3">
    <source>
        <dbReference type="ARBA" id="ARBA00022840"/>
    </source>
</evidence>
<proteinExistence type="predicted"/>
<reference evidence="5" key="1">
    <citation type="submission" date="2016-10" db="EMBL/GenBank/DDBJ databases">
        <title>Sequence of Gallionella enrichment culture.</title>
        <authorList>
            <person name="Poehlein A."/>
            <person name="Muehling M."/>
            <person name="Daniel R."/>
        </authorList>
    </citation>
    <scope>NUCLEOTIDE SEQUENCE</scope>
</reference>
<dbReference type="InterPro" id="IPR050166">
    <property type="entry name" value="ABC_transporter_ATP-bind"/>
</dbReference>
<dbReference type="CDD" id="cd03293">
    <property type="entry name" value="ABC_NrtD_SsuB_transporters"/>
    <property type="match status" value="1"/>
</dbReference>
<dbReference type="GO" id="GO:0005524">
    <property type="term" value="F:ATP binding"/>
    <property type="evidence" value="ECO:0007669"/>
    <property type="project" value="UniProtKB-KW"/>
</dbReference>
<evidence type="ECO:0000256" key="2">
    <source>
        <dbReference type="ARBA" id="ARBA00022741"/>
    </source>
</evidence>
<feature type="domain" description="ABC transporter" evidence="4">
    <location>
        <begin position="10"/>
        <end position="245"/>
    </location>
</feature>
<dbReference type="Pfam" id="PF00005">
    <property type="entry name" value="ABC_tran"/>
    <property type="match status" value="1"/>
</dbReference>
<dbReference type="InterPro" id="IPR017871">
    <property type="entry name" value="ABC_transporter-like_CS"/>
</dbReference>
<comment type="caution">
    <text evidence="5">The sequence shown here is derived from an EMBL/GenBank/DDBJ whole genome shotgun (WGS) entry which is preliminary data.</text>
</comment>
<evidence type="ECO:0000259" key="4">
    <source>
        <dbReference type="PROSITE" id="PS50893"/>
    </source>
</evidence>
<protein>
    <submittedName>
        <fullName evidence="5">Bicarbonate transport ATP-binding protein CmpD</fullName>
        <ecNumber evidence="5">3.6.3.-</ecNumber>
    </submittedName>
</protein>
<dbReference type="InterPro" id="IPR018632">
    <property type="entry name" value="AAA-associated_dom_C"/>
</dbReference>
<dbReference type="PANTHER" id="PTHR42788:SF13">
    <property type="entry name" value="ALIPHATIC SULFONATES IMPORT ATP-BINDING PROTEIN SSUB"/>
    <property type="match status" value="1"/>
</dbReference>
<evidence type="ECO:0000313" key="5">
    <source>
        <dbReference type="EMBL" id="OIQ87904.1"/>
    </source>
</evidence>
<accession>A0A1J5QWI9</accession>
<dbReference type="AlphaFoldDB" id="A0A1J5QWI9"/>
<dbReference type="PANTHER" id="PTHR42788">
    <property type="entry name" value="TAURINE IMPORT ATP-BINDING PROTEIN-RELATED"/>
    <property type="match status" value="1"/>
</dbReference>
<dbReference type="InterPro" id="IPR003593">
    <property type="entry name" value="AAA+_ATPase"/>
</dbReference>
<keyword evidence="2" id="KW-0547">Nucleotide-binding</keyword>
<dbReference type="SMART" id="SM00382">
    <property type="entry name" value="AAA"/>
    <property type="match status" value="1"/>
</dbReference>
<name>A0A1J5QWI9_9ZZZZ</name>
<dbReference type="PROSITE" id="PS00211">
    <property type="entry name" value="ABC_TRANSPORTER_1"/>
    <property type="match status" value="1"/>
</dbReference>
<dbReference type="PROSITE" id="PS50893">
    <property type="entry name" value="ABC_TRANSPORTER_2"/>
    <property type="match status" value="1"/>
</dbReference>
<evidence type="ECO:0000256" key="1">
    <source>
        <dbReference type="ARBA" id="ARBA00022448"/>
    </source>
</evidence>
<dbReference type="InterPro" id="IPR027417">
    <property type="entry name" value="P-loop_NTPase"/>
</dbReference>
<dbReference type="InterPro" id="IPR003439">
    <property type="entry name" value="ABC_transporter-like_ATP-bd"/>
</dbReference>
<dbReference type="SUPFAM" id="SSF52540">
    <property type="entry name" value="P-loop containing nucleoside triphosphate hydrolases"/>
    <property type="match status" value="1"/>
</dbReference>
<organism evidence="5">
    <name type="scientific">mine drainage metagenome</name>
    <dbReference type="NCBI Taxonomy" id="410659"/>
    <lineage>
        <taxon>unclassified sequences</taxon>
        <taxon>metagenomes</taxon>
        <taxon>ecological metagenomes</taxon>
    </lineage>
</organism>
<sequence>MVDRSDDPVIELRHVCKTFPKPSGGDLAVLEDIEVSAREGEILGLLGRSGSGKSTLLRIAAGLIKPSKGDVLYRGAPLDGPAEGIAVVFQTFALFPWLTVLENVEAGVDALGLPREVARKRAASAIDLIGLDGFESAYPRELSGGMRQRVGFARALVVQPTILLMDEPFSALDVLTAETLRGDLLDLWLEHQLPMQSILLVTHNIEEAVLMCDRILVLSSNPGRISAEIQVPLAQPRSRLDPAFRSVVDEVYSTLTSRATEAIDAHHQIHGGLAQPLPRASANRIGGLIEALESPALNGQADLAKLATRFTFGVDKLFPIVEALHILEFAELKEGQIRLTAAGRVFAQAGINERKRLFRKHLLQFVPLAAHIRHVLDDRRGHWAPRVRFESELEDHLTQRDAEQTLRVVTAWSRYAELFDYEDKTRRFSLPLAT</sequence>
<dbReference type="EMBL" id="MLJW01000398">
    <property type="protein sequence ID" value="OIQ87904.1"/>
    <property type="molecule type" value="Genomic_DNA"/>
</dbReference>
<dbReference type="EC" id="3.6.3.-" evidence="5"/>
<keyword evidence="1" id="KW-0813">Transport</keyword>
<gene>
    <name evidence="5" type="primary">cmpD_13</name>
    <name evidence="5" type="ORF">GALL_302350</name>
</gene>
<keyword evidence="5" id="KW-0378">Hydrolase</keyword>
<dbReference type="GO" id="GO:0016887">
    <property type="term" value="F:ATP hydrolysis activity"/>
    <property type="evidence" value="ECO:0007669"/>
    <property type="project" value="InterPro"/>
</dbReference>